<protein>
    <submittedName>
        <fullName evidence="2">Uncharacterized protein</fullName>
    </submittedName>
</protein>
<dbReference type="GO" id="GO:0000070">
    <property type="term" value="P:mitotic sister chromatid segregation"/>
    <property type="evidence" value="ECO:0007669"/>
    <property type="project" value="TreeGrafter"/>
</dbReference>
<dbReference type="GO" id="GO:0000796">
    <property type="term" value="C:condensin complex"/>
    <property type="evidence" value="ECO:0007669"/>
    <property type="project" value="TreeGrafter"/>
</dbReference>
<dbReference type="OrthoDB" id="10062843at2759"/>
<dbReference type="PANTHER" id="PTHR16199">
    <property type="entry name" value="CONDENSIN-2 COMPLEX SUBUNIT G2"/>
    <property type="match status" value="1"/>
</dbReference>
<evidence type="ECO:0000256" key="1">
    <source>
        <dbReference type="SAM" id="MobiDB-lite"/>
    </source>
</evidence>
<dbReference type="EMBL" id="OV725077">
    <property type="protein sequence ID" value="CAH1390514.1"/>
    <property type="molecule type" value="Genomic_DNA"/>
</dbReference>
<name>A0A9P0E8U2_NEZVI</name>
<feature type="region of interest" description="Disordered" evidence="1">
    <location>
        <begin position="1327"/>
        <end position="1356"/>
    </location>
</feature>
<evidence type="ECO:0000313" key="2">
    <source>
        <dbReference type="EMBL" id="CAH1390514.1"/>
    </source>
</evidence>
<sequence length="1434" mass="160759">MAAKKRRGNTDAVTPGVDMLEETTSVLLSVGDSLPETKTILSSKPHISCEKKNNIEESLKELRTYVKSITENILTYDTEDQEKNAKVMFAITTYLKTILDFKDYSHSVNFRAIINSAVYFLIDHPTNTIDAKLKNHIALLSLRFMELTDFDENEVYIGSITLIYFLDLTLANIEGEKGVRKVDIKHVWSMHKFLEGINLLDPTHKNLVDKLMLTVSNQNYIKFKEGHNIIGHLMSRNVAFVKKIHDIILNFAPKLNKQVASGYGDAYFIAWTMAKEDNIREEIESSIQDIMLKVIKISRGTLDLPKAGASGLSILSVLHQSRRLKKFSDVINRLYTPILWRALKSNDPWERCNAAQVFLDVFPLEIPYLSEPDNANYMDRQIKEIQDLLLDESHFVRVITIKGVCAHLTKSLELFSVTHVRAIMKVLLEDLANDGSTYLVRKAVFEGLEMMVNGSPGTAEEPNMGSAAVLEPLLPLMYLSIHDENEKVRKAVVKLLLKIKEKSANIRLRYWEVVPLKHLVVRLAHEGPVVGELIVKLIMSEFYTRGQGTDKTINRLIRLMSWNLTAIKKLFHYSKAILSVEQAFLIIITIIGIIRKKLREHLDTECDVENENKKESTTRKKKRKGSLEDISNRTLEKEKSSEGETSSSSSSPPERTPHEINADFLENHRFIAGLINGATVLWVSFRNEIGQNEKYLDNLYSLACNAVPLFLKHYKGTCVYYATVSFASLIPISKLKGVSTVSSACISELKEITDTTDVSKVQCLIYSLCSWYRGHDVLDLASEWLNYAFREQNLNNSAMPVKTGQKPAKVRFLQTEGKPMLSLKLLDVLFSDVLNETRIVCKHYEQLYDFYLFLERIVVIIERKVLGGENFKPETQLTDEFLLKAYTRYLRLMHTLHRPEPPPEVNDSVPPFSSITTSLQAIDWASNVLYKHIPSDGGTGSPPLVASCCLSVLKEATIGIALGNTDQNHCKSVALFASDLLSFDCVWFIEEVIHTIKVLTDYSLDETPNDDWLLIKNMIPCLLEKSLKVMSMLEVTPSSAKLHFKDLTAMKHALFTFPKTLISLYGVKHPQFDDAFRMYINACVQIVMQEIYKEDELIRCKTFDEQPYFVSLILKYIIVVPSLMKHLLPAILFYMNLYHEEGYKLLGCLSLMFTVVHASKTRLDGLELEVVLQEAYKILSSYKEKEKTKASEGEDSNFSTSSINIDVIKVGETLLEELSSHLHCSLIKPLSASATPVVQIGTPIRSTPVVENVTPVTTRSDSTSSRSSSNSLSGKRVKPVDQLNSKSASKLSTIPTSKLSTPASKSSTMKSDDGVFLVPLAPVSASKSRSTLSKSSLMSENNSTSSSKAPSTPNSSDYSLNVDSIFTPSPKHILASINNMNSTPSSKSVSTPSSKSVSTPSSKSVSTPSSRCTPVLKANSNKNKIETKKNSAGS</sequence>
<feature type="compositionally biased region" description="Basic and acidic residues" evidence="1">
    <location>
        <begin position="1423"/>
        <end position="1434"/>
    </location>
</feature>
<proteinExistence type="predicted"/>
<feature type="region of interest" description="Disordered" evidence="1">
    <location>
        <begin position="1376"/>
        <end position="1434"/>
    </location>
</feature>
<feature type="compositionally biased region" description="Low complexity" evidence="1">
    <location>
        <begin position="643"/>
        <end position="653"/>
    </location>
</feature>
<dbReference type="InterPro" id="IPR024741">
    <property type="entry name" value="Condensin2_G2"/>
</dbReference>
<feature type="compositionally biased region" description="Basic and acidic residues" evidence="1">
    <location>
        <begin position="608"/>
        <end position="618"/>
    </location>
</feature>
<dbReference type="SUPFAM" id="SSF48371">
    <property type="entry name" value="ARM repeat"/>
    <property type="match status" value="1"/>
</dbReference>
<dbReference type="GO" id="GO:0005634">
    <property type="term" value="C:nucleus"/>
    <property type="evidence" value="ECO:0007669"/>
    <property type="project" value="InterPro"/>
</dbReference>
<dbReference type="InterPro" id="IPR011989">
    <property type="entry name" value="ARM-like"/>
</dbReference>
<accession>A0A9P0E8U2</accession>
<keyword evidence="3" id="KW-1185">Reference proteome</keyword>
<reference evidence="2" key="1">
    <citation type="submission" date="2022-01" db="EMBL/GenBank/DDBJ databases">
        <authorList>
            <person name="King R."/>
        </authorList>
    </citation>
    <scope>NUCLEOTIDE SEQUENCE</scope>
</reference>
<feature type="region of interest" description="Disordered" evidence="1">
    <location>
        <begin position="608"/>
        <end position="659"/>
    </location>
</feature>
<evidence type="ECO:0000313" key="3">
    <source>
        <dbReference type="Proteomes" id="UP001152798"/>
    </source>
</evidence>
<gene>
    <name evidence="2" type="ORF">NEZAVI_LOCUS1710</name>
</gene>
<feature type="compositionally biased region" description="Low complexity" evidence="1">
    <location>
        <begin position="1251"/>
        <end position="1273"/>
    </location>
</feature>
<dbReference type="InterPro" id="IPR016024">
    <property type="entry name" value="ARM-type_fold"/>
</dbReference>
<feature type="region of interest" description="Disordered" evidence="1">
    <location>
        <begin position="1251"/>
        <end position="1311"/>
    </location>
</feature>
<dbReference type="Pfam" id="PF12422">
    <property type="entry name" value="Condensin2nSMC"/>
    <property type="match status" value="1"/>
</dbReference>
<feature type="compositionally biased region" description="Polar residues" evidence="1">
    <location>
        <begin position="1282"/>
        <end position="1309"/>
    </location>
</feature>
<organism evidence="2 3">
    <name type="scientific">Nezara viridula</name>
    <name type="common">Southern green stink bug</name>
    <name type="synonym">Cimex viridulus</name>
    <dbReference type="NCBI Taxonomy" id="85310"/>
    <lineage>
        <taxon>Eukaryota</taxon>
        <taxon>Metazoa</taxon>
        <taxon>Ecdysozoa</taxon>
        <taxon>Arthropoda</taxon>
        <taxon>Hexapoda</taxon>
        <taxon>Insecta</taxon>
        <taxon>Pterygota</taxon>
        <taxon>Neoptera</taxon>
        <taxon>Paraneoptera</taxon>
        <taxon>Hemiptera</taxon>
        <taxon>Heteroptera</taxon>
        <taxon>Panheteroptera</taxon>
        <taxon>Pentatomomorpha</taxon>
        <taxon>Pentatomoidea</taxon>
        <taxon>Pentatomidae</taxon>
        <taxon>Pentatominae</taxon>
        <taxon>Nezara</taxon>
    </lineage>
</organism>
<dbReference type="PANTHER" id="PTHR16199:SF4">
    <property type="entry name" value="CONDENSIN-2 COMPLEX SUBUNIT G2"/>
    <property type="match status" value="1"/>
</dbReference>
<feature type="compositionally biased region" description="Basic and acidic residues" evidence="1">
    <location>
        <begin position="625"/>
        <end position="642"/>
    </location>
</feature>
<dbReference type="Gene3D" id="1.25.10.10">
    <property type="entry name" value="Leucine-rich Repeat Variant"/>
    <property type="match status" value="1"/>
</dbReference>
<dbReference type="Proteomes" id="UP001152798">
    <property type="component" value="Chromosome 1"/>
</dbReference>
<feature type="compositionally biased region" description="Low complexity" evidence="1">
    <location>
        <begin position="1382"/>
        <end position="1410"/>
    </location>
</feature>